<name>A0AAJ4EJN1_SPICI</name>
<dbReference type="EMBL" id="CP046368">
    <property type="protein sequence ID" value="QIA68943.1"/>
    <property type="molecule type" value="Genomic_DNA"/>
</dbReference>
<organism evidence="1 2">
    <name type="scientific">Spiroplasma citri</name>
    <dbReference type="NCBI Taxonomy" id="2133"/>
    <lineage>
        <taxon>Bacteria</taxon>
        <taxon>Bacillati</taxon>
        <taxon>Mycoplasmatota</taxon>
        <taxon>Mollicutes</taxon>
        <taxon>Entomoplasmatales</taxon>
        <taxon>Spiroplasmataceae</taxon>
        <taxon>Spiroplasma</taxon>
    </lineage>
</organism>
<evidence type="ECO:0000313" key="1">
    <source>
        <dbReference type="EMBL" id="QIA68943.1"/>
    </source>
</evidence>
<gene>
    <name evidence="1" type="ORF">GL298_05130</name>
</gene>
<dbReference type="RefSeq" id="WP_164105989.1">
    <property type="nucleotide sequence ID" value="NZ_CP046368.1"/>
</dbReference>
<proteinExistence type="predicted"/>
<protein>
    <submittedName>
        <fullName evidence="1">Uncharacterized protein</fullName>
    </submittedName>
</protein>
<dbReference type="AlphaFoldDB" id="A0AAJ4EJN1"/>
<accession>A0AAJ4EJN1</accession>
<sequence length="99" mass="11316">MLDPLLNSGKFTINTNGVTGVVDQEISKMLASFIENDLLLVEGDPDSNFQPVDYIAGNFKGEQLTKIYDWLLTNYYKLIVIMFPLLLKEHNKPKPKLRE</sequence>
<reference evidence="1 2" key="1">
    <citation type="submission" date="2019-11" db="EMBL/GenBank/DDBJ databases">
        <title>Whole genome sequencing and comparative genomics analyses of five strains of Spiroplasma citri.</title>
        <authorList>
            <person name="Yokomi R."/>
            <person name="Chen J."/>
            <person name="Rattner R."/>
            <person name="Vidalakis G."/>
        </authorList>
    </citation>
    <scope>NUCLEOTIDE SEQUENCE [LARGE SCALE GENOMIC DNA]</scope>
    <source>
        <strain evidence="1 2">BR12</strain>
    </source>
</reference>
<dbReference type="Proteomes" id="UP000464735">
    <property type="component" value="Chromosome"/>
</dbReference>
<evidence type="ECO:0000313" key="2">
    <source>
        <dbReference type="Proteomes" id="UP000464735"/>
    </source>
</evidence>